<keyword evidence="1" id="KW-0472">Membrane</keyword>
<dbReference type="Proteomes" id="UP000198367">
    <property type="component" value="Chromosome"/>
</dbReference>
<evidence type="ECO:0000313" key="3">
    <source>
        <dbReference type="Proteomes" id="UP000198367"/>
    </source>
</evidence>
<feature type="transmembrane region" description="Helical" evidence="1">
    <location>
        <begin position="39"/>
        <end position="65"/>
    </location>
</feature>
<keyword evidence="1" id="KW-0812">Transmembrane</keyword>
<dbReference type="RefSeq" id="WP_089067051.1">
    <property type="nucleotide sequence ID" value="NZ_CP022358.1"/>
</dbReference>
<proteinExistence type="predicted"/>
<accession>A0A220UJ16</accession>
<feature type="transmembrane region" description="Helical" evidence="1">
    <location>
        <begin position="12"/>
        <end position="33"/>
    </location>
</feature>
<organism evidence="2 3">
    <name type="scientific">Shewanella bicestrii</name>
    <dbReference type="NCBI Taxonomy" id="2018305"/>
    <lineage>
        <taxon>Bacteria</taxon>
        <taxon>Pseudomonadati</taxon>
        <taxon>Pseudomonadota</taxon>
        <taxon>Gammaproteobacteria</taxon>
        <taxon>Alteromonadales</taxon>
        <taxon>Shewanellaceae</taxon>
        <taxon>Shewanella</taxon>
    </lineage>
</organism>
<name>A0A220UJ16_9GAMM</name>
<protein>
    <submittedName>
        <fullName evidence="2">Uncharacterized protein</fullName>
    </submittedName>
</protein>
<sequence>MTDTIKSTMNLLKFLHWLGVLMLVCGLGIYMLTQWSLEISGMLLISSLIGLGLVLMSPYPVVLFIQWAKRQDELTKNELPKHKD</sequence>
<keyword evidence="3" id="KW-1185">Reference proteome</keyword>
<evidence type="ECO:0000313" key="2">
    <source>
        <dbReference type="EMBL" id="ASK68095.1"/>
    </source>
</evidence>
<evidence type="ECO:0000256" key="1">
    <source>
        <dbReference type="SAM" id="Phobius"/>
    </source>
</evidence>
<dbReference type="AlphaFoldDB" id="A0A220UJ16"/>
<dbReference type="EMBL" id="CP022358">
    <property type="protein sequence ID" value="ASK68095.1"/>
    <property type="molecule type" value="Genomic_DNA"/>
</dbReference>
<keyword evidence="1" id="KW-1133">Transmembrane helix</keyword>
<reference evidence="2 3" key="1">
    <citation type="submission" date="2017-07" db="EMBL/GenBank/DDBJ databases">
        <title>Phenotypical and genomic characterization of a clinical isolate of Shewanella bicestrii sp. nov. producing an extended-spectrum beta-lactamase and a new oxacillinase variant.</title>
        <authorList>
            <person name="Jousset A.B."/>
            <person name="Bonnin R.A."/>
            <person name="Girlich D."/>
            <person name="Dabos L."/>
            <person name="Potron A."/>
            <person name="Dortet L."/>
            <person name="Glaser P."/>
            <person name="Naas T."/>
        </authorList>
    </citation>
    <scope>NUCLEOTIDE SEQUENCE [LARGE SCALE GENOMIC DNA]</scope>
    <source>
        <strain evidence="2 3">JAB-1</strain>
    </source>
</reference>
<dbReference type="KEGG" id="sbj:CF168_03990"/>
<gene>
    <name evidence="2" type="ORF">CF168_03990</name>
</gene>